<proteinExistence type="predicted"/>
<evidence type="ECO:0000313" key="2">
    <source>
        <dbReference type="Proteomes" id="UP000644699"/>
    </source>
</evidence>
<organism evidence="1 2">
    <name type="scientific">Aureimonas endophytica</name>
    <dbReference type="NCBI Taxonomy" id="2027858"/>
    <lineage>
        <taxon>Bacteria</taxon>
        <taxon>Pseudomonadati</taxon>
        <taxon>Pseudomonadota</taxon>
        <taxon>Alphaproteobacteria</taxon>
        <taxon>Hyphomicrobiales</taxon>
        <taxon>Aurantimonadaceae</taxon>
        <taxon>Aureimonas</taxon>
    </lineage>
</organism>
<dbReference type="Proteomes" id="UP000644699">
    <property type="component" value="Unassembled WGS sequence"/>
</dbReference>
<dbReference type="EMBL" id="BMIQ01000003">
    <property type="protein sequence ID" value="GGE02995.1"/>
    <property type="molecule type" value="Genomic_DNA"/>
</dbReference>
<reference evidence="1" key="2">
    <citation type="submission" date="2020-09" db="EMBL/GenBank/DDBJ databases">
        <authorList>
            <person name="Sun Q."/>
            <person name="Zhou Y."/>
        </authorList>
    </citation>
    <scope>NUCLEOTIDE SEQUENCE</scope>
    <source>
        <strain evidence="1">CGMCC 1.15367</strain>
    </source>
</reference>
<protein>
    <submittedName>
        <fullName evidence="1">Uncharacterized protein</fullName>
    </submittedName>
</protein>
<keyword evidence="2" id="KW-1185">Reference proteome</keyword>
<gene>
    <name evidence="1" type="ORF">GCM10011390_22310</name>
</gene>
<reference evidence="1" key="1">
    <citation type="journal article" date="2014" name="Int. J. Syst. Evol. Microbiol.">
        <title>Complete genome sequence of Corynebacterium casei LMG S-19264T (=DSM 44701T), isolated from a smear-ripened cheese.</title>
        <authorList>
            <consortium name="US DOE Joint Genome Institute (JGI-PGF)"/>
            <person name="Walter F."/>
            <person name="Albersmeier A."/>
            <person name="Kalinowski J."/>
            <person name="Ruckert C."/>
        </authorList>
    </citation>
    <scope>NUCLEOTIDE SEQUENCE</scope>
    <source>
        <strain evidence="1">CGMCC 1.15367</strain>
    </source>
</reference>
<comment type="caution">
    <text evidence="1">The sequence shown here is derived from an EMBL/GenBank/DDBJ whole genome shotgun (WGS) entry which is preliminary data.</text>
</comment>
<dbReference type="AlphaFoldDB" id="A0A917E4S9"/>
<name>A0A917E4S9_9HYPH</name>
<sequence length="102" mass="11564">MSELFDMQADIARDLGRRFLSRDDRQFELLAQRQARTIIVAQAERLGDIEHAPARTARPKSRAWTSNLRARTSFSASSKLIPVWQSFEIVSWTVSAETAAPC</sequence>
<evidence type="ECO:0000313" key="1">
    <source>
        <dbReference type="EMBL" id="GGE02995.1"/>
    </source>
</evidence>
<accession>A0A917E4S9</accession>